<accession>A0A8B6E7J0</accession>
<comment type="caution">
    <text evidence="2">The sequence shown here is derived from an EMBL/GenBank/DDBJ whole genome shotgun (WGS) entry which is preliminary data.</text>
</comment>
<protein>
    <submittedName>
        <fullName evidence="2">Uncharacterized protein</fullName>
    </submittedName>
</protein>
<dbReference type="AlphaFoldDB" id="A0A8B6E7J0"/>
<organism evidence="2 3">
    <name type="scientific">Mytilus galloprovincialis</name>
    <name type="common">Mediterranean mussel</name>
    <dbReference type="NCBI Taxonomy" id="29158"/>
    <lineage>
        <taxon>Eukaryota</taxon>
        <taxon>Metazoa</taxon>
        <taxon>Spiralia</taxon>
        <taxon>Lophotrochozoa</taxon>
        <taxon>Mollusca</taxon>
        <taxon>Bivalvia</taxon>
        <taxon>Autobranchia</taxon>
        <taxon>Pteriomorphia</taxon>
        <taxon>Mytilida</taxon>
        <taxon>Mytiloidea</taxon>
        <taxon>Mytilidae</taxon>
        <taxon>Mytilinae</taxon>
        <taxon>Mytilus</taxon>
    </lineage>
</organism>
<keyword evidence="3" id="KW-1185">Reference proteome</keyword>
<evidence type="ECO:0000313" key="2">
    <source>
        <dbReference type="EMBL" id="VDI29866.1"/>
    </source>
</evidence>
<dbReference type="SUPFAM" id="SSF101898">
    <property type="entry name" value="NHL repeat"/>
    <property type="match status" value="1"/>
</dbReference>
<feature type="compositionally biased region" description="Polar residues" evidence="1">
    <location>
        <begin position="107"/>
        <end position="117"/>
    </location>
</feature>
<dbReference type="OrthoDB" id="10279909at2759"/>
<feature type="region of interest" description="Disordered" evidence="1">
    <location>
        <begin position="101"/>
        <end position="123"/>
    </location>
</feature>
<evidence type="ECO:0000313" key="3">
    <source>
        <dbReference type="Proteomes" id="UP000596742"/>
    </source>
</evidence>
<reference evidence="2" key="1">
    <citation type="submission" date="2018-11" db="EMBL/GenBank/DDBJ databases">
        <authorList>
            <person name="Alioto T."/>
            <person name="Alioto T."/>
        </authorList>
    </citation>
    <scope>NUCLEOTIDE SEQUENCE</scope>
</reference>
<sequence length="442" mass="48565">MNWDESEQLGDPEDAITTADNVSRTIKVQDVITMEMPIKQQVTVQLPHAATIELGPSVGLTKTVTIEPGPALGLTKSYSSTIETGPTLGMSLPQSASVDNGPIANLTLPSSDSQSNPPESPKDVVFKRVKNPKFVEGVKLIGTIVYPGFNVLHVGVSPINGTKAWIYGCKKFNLVDIEKGEIINSYTPSVIFSDLFSVDENNVIVEELMGKSLMKIHIKEDGSMDVEPLIKTSVSKRGNADSNTEEILKHSISKSGYSLTCIMQKRTCCCFCCFCCFPKRVLMIKRHDANGQLIMQRKLQKDGKNIFEYSVDSMKINGNGDVCVAGSNSSEDSTKGYNFLAVFTEQIKFRFFYSKGLRTSAKTGLYDIATDPNCNILLGYCSEIDIIDCNGVFLCSLKASFGIDGESRLLSVDHEGKAWICTETGRVVVIEYATWEITEMKK</sequence>
<evidence type="ECO:0000256" key="1">
    <source>
        <dbReference type="SAM" id="MobiDB-lite"/>
    </source>
</evidence>
<proteinExistence type="predicted"/>
<name>A0A8B6E7J0_MYTGA</name>
<dbReference type="Proteomes" id="UP000596742">
    <property type="component" value="Unassembled WGS sequence"/>
</dbReference>
<dbReference type="EMBL" id="UYJE01004634">
    <property type="protein sequence ID" value="VDI29866.1"/>
    <property type="molecule type" value="Genomic_DNA"/>
</dbReference>
<gene>
    <name evidence="2" type="ORF">MGAL_10B029424</name>
</gene>